<accession>A0A1E5Q753</accession>
<dbReference type="STRING" id="28181.BEN30_11025"/>
<dbReference type="EMBL" id="MCGG01000027">
    <property type="protein sequence ID" value="OEJ66919.1"/>
    <property type="molecule type" value="Genomic_DNA"/>
</dbReference>
<protein>
    <recommendedName>
        <fullName evidence="3">ABC transporter substrate-binding protein</fullName>
    </recommendedName>
</protein>
<reference evidence="2" key="1">
    <citation type="submission" date="2016-07" db="EMBL/GenBank/DDBJ databases">
        <authorList>
            <person name="Florea S."/>
            <person name="Webb J.S."/>
            <person name="Jaromczyk J."/>
            <person name="Schardl C.L."/>
        </authorList>
    </citation>
    <scope>NUCLEOTIDE SEQUENCE [LARGE SCALE GENOMIC DNA]</scope>
    <source>
        <strain evidence="2">MV-1</strain>
    </source>
</reference>
<keyword evidence="2" id="KW-1185">Reference proteome</keyword>
<gene>
    <name evidence="1" type="ORF">BEN30_11025</name>
</gene>
<comment type="caution">
    <text evidence="1">The sequence shown here is derived from an EMBL/GenBank/DDBJ whole genome shotgun (WGS) entry which is preliminary data.</text>
</comment>
<organism evidence="1 2">
    <name type="scientific">Magnetovibrio blakemorei</name>
    <dbReference type="NCBI Taxonomy" id="28181"/>
    <lineage>
        <taxon>Bacteria</taxon>
        <taxon>Pseudomonadati</taxon>
        <taxon>Pseudomonadota</taxon>
        <taxon>Alphaproteobacteria</taxon>
        <taxon>Rhodospirillales</taxon>
        <taxon>Magnetovibrionaceae</taxon>
        <taxon>Magnetovibrio</taxon>
    </lineage>
</organism>
<dbReference type="InterPro" id="IPR010412">
    <property type="entry name" value="DUF1007"/>
</dbReference>
<dbReference type="OrthoDB" id="1679673at2"/>
<evidence type="ECO:0000313" key="1">
    <source>
        <dbReference type="EMBL" id="OEJ66919.1"/>
    </source>
</evidence>
<dbReference type="Proteomes" id="UP000095347">
    <property type="component" value="Unassembled WGS sequence"/>
</dbReference>
<name>A0A1E5Q753_9PROT</name>
<dbReference type="Pfam" id="PF06226">
    <property type="entry name" value="DUF1007"/>
    <property type="match status" value="1"/>
</dbReference>
<evidence type="ECO:0008006" key="3">
    <source>
        <dbReference type="Google" id="ProtNLM"/>
    </source>
</evidence>
<proteinExistence type="predicted"/>
<dbReference type="AlphaFoldDB" id="A0A1E5Q753"/>
<evidence type="ECO:0000313" key="2">
    <source>
        <dbReference type="Proteomes" id="UP000095347"/>
    </source>
</evidence>
<dbReference type="RefSeq" id="WP_069958125.1">
    <property type="nucleotide sequence ID" value="NZ_MCGG01000027.1"/>
</dbReference>
<sequence>MNVQTFTPLLLRLLVANVVAVIVWIAASPLAQAHPHAWIDLRSTVKQDEQGRVSALVMDWTFGLYYSAFILEDILKQGTPSPENLAKLLNETASENLKNLREYDYFTVVKADDEKQTLGDVAEFKTEIRDQRLWMRFEIPLPTPIDPKAHKITYAVFDPTYYIEILYAEKGPLVTFENTNTCQAEIIAPTPPTEVIGLAASLDQTQNGGDTLGTYFAETVALTCP</sequence>